<comment type="caution">
    <text evidence="2">The sequence shown here is derived from an EMBL/GenBank/DDBJ whole genome shotgun (WGS) entry which is preliminary data.</text>
</comment>
<keyword evidence="3" id="KW-1185">Reference proteome</keyword>
<dbReference type="InterPro" id="IPR000836">
    <property type="entry name" value="PRTase_dom"/>
</dbReference>
<dbReference type="CDD" id="cd06223">
    <property type="entry name" value="PRTases_typeI"/>
    <property type="match status" value="1"/>
</dbReference>
<dbReference type="Gene3D" id="3.40.50.2020">
    <property type="match status" value="1"/>
</dbReference>
<evidence type="ECO:0000313" key="2">
    <source>
        <dbReference type="EMBL" id="MBC8536131.1"/>
    </source>
</evidence>
<reference evidence="2" key="1">
    <citation type="submission" date="2020-08" db="EMBL/GenBank/DDBJ databases">
        <title>Genome public.</title>
        <authorList>
            <person name="Liu C."/>
            <person name="Sun Q."/>
        </authorList>
    </citation>
    <scope>NUCLEOTIDE SEQUENCE</scope>
    <source>
        <strain evidence="2">BX7</strain>
    </source>
</reference>
<dbReference type="PANTHER" id="PTHR43218:SF1">
    <property type="entry name" value="PHOSPHORIBOSYLTRANSFERASE"/>
    <property type="match status" value="1"/>
</dbReference>
<dbReference type="PANTHER" id="PTHR43218">
    <property type="entry name" value="PHOSPHORIBOSYLTRANSFERASE-RELATED"/>
    <property type="match status" value="1"/>
</dbReference>
<accession>A0A926DDC6</accession>
<dbReference type="RefSeq" id="WP_249299883.1">
    <property type="nucleotide sequence ID" value="NZ_JACRSP010000002.1"/>
</dbReference>
<evidence type="ECO:0000259" key="1">
    <source>
        <dbReference type="Pfam" id="PF00156"/>
    </source>
</evidence>
<organism evidence="2 3">
    <name type="scientific">Feifania hominis</name>
    <dbReference type="NCBI Taxonomy" id="2763660"/>
    <lineage>
        <taxon>Bacteria</taxon>
        <taxon>Bacillati</taxon>
        <taxon>Bacillota</taxon>
        <taxon>Clostridia</taxon>
        <taxon>Eubacteriales</taxon>
        <taxon>Feifaniaceae</taxon>
        <taxon>Feifania</taxon>
    </lineage>
</organism>
<dbReference type="Proteomes" id="UP000620366">
    <property type="component" value="Unassembled WGS sequence"/>
</dbReference>
<proteinExistence type="predicted"/>
<keyword evidence="2" id="KW-0808">Transferase</keyword>
<dbReference type="EMBL" id="JACRSP010000002">
    <property type="protein sequence ID" value="MBC8536131.1"/>
    <property type="molecule type" value="Genomic_DNA"/>
</dbReference>
<feature type="domain" description="Phosphoribosyltransferase" evidence="1">
    <location>
        <begin position="47"/>
        <end position="171"/>
    </location>
</feature>
<dbReference type="NCBIfam" id="NF005592">
    <property type="entry name" value="PRK07322.1"/>
    <property type="match status" value="1"/>
</dbReference>
<name>A0A926DDC6_9FIRM</name>
<dbReference type="InterPro" id="IPR029057">
    <property type="entry name" value="PRTase-like"/>
</dbReference>
<sequence>MSEQRTYHLEVAGLSRELPICRVNDELEIAAFVIFGDVELTVACARELIKKMPEHDIMLTAEAKSIPLIHEMARQMGENQYIIARKMEKLYMRETFVVDVKSITTEKVQHLVIDQHEAELMKGRRVVLVDDVISTGESVKALEELVRRAGGTVVGRLAILAEGEAAERHDIQYLEPLPLFFKNDKGE</sequence>
<gene>
    <name evidence="2" type="ORF">H8695_05425</name>
</gene>
<protein>
    <submittedName>
        <fullName evidence="2">Adenine phosphoribosyltransferase</fullName>
        <ecNumber evidence="2">2.4.2.7</ecNumber>
    </submittedName>
</protein>
<dbReference type="AlphaFoldDB" id="A0A926DDC6"/>
<keyword evidence="2" id="KW-0328">Glycosyltransferase</keyword>
<evidence type="ECO:0000313" key="3">
    <source>
        <dbReference type="Proteomes" id="UP000620366"/>
    </source>
</evidence>
<dbReference type="Pfam" id="PF00156">
    <property type="entry name" value="Pribosyltran"/>
    <property type="match status" value="1"/>
</dbReference>
<dbReference type="GO" id="GO:0003999">
    <property type="term" value="F:adenine phosphoribosyltransferase activity"/>
    <property type="evidence" value="ECO:0007669"/>
    <property type="project" value="UniProtKB-EC"/>
</dbReference>
<dbReference type="EC" id="2.4.2.7" evidence="2"/>
<dbReference type="SUPFAM" id="SSF53271">
    <property type="entry name" value="PRTase-like"/>
    <property type="match status" value="1"/>
</dbReference>